<comment type="caution">
    <text evidence="2">The sequence shown here is derived from an EMBL/GenBank/DDBJ whole genome shotgun (WGS) entry which is preliminary data.</text>
</comment>
<gene>
    <name evidence="2" type="ORF">LCGC14_1089250</name>
</gene>
<feature type="transmembrane region" description="Helical" evidence="1">
    <location>
        <begin position="21"/>
        <end position="43"/>
    </location>
</feature>
<keyword evidence="1" id="KW-1133">Transmembrane helix</keyword>
<accession>A0A0F9MHB5</accession>
<organism evidence="2">
    <name type="scientific">marine sediment metagenome</name>
    <dbReference type="NCBI Taxonomy" id="412755"/>
    <lineage>
        <taxon>unclassified sequences</taxon>
        <taxon>metagenomes</taxon>
        <taxon>ecological metagenomes</taxon>
    </lineage>
</organism>
<protein>
    <submittedName>
        <fullName evidence="2">Uncharacterized protein</fullName>
    </submittedName>
</protein>
<reference evidence="2" key="1">
    <citation type="journal article" date="2015" name="Nature">
        <title>Complex archaea that bridge the gap between prokaryotes and eukaryotes.</title>
        <authorList>
            <person name="Spang A."/>
            <person name="Saw J.H."/>
            <person name="Jorgensen S.L."/>
            <person name="Zaremba-Niedzwiedzka K."/>
            <person name="Martijn J."/>
            <person name="Lind A.E."/>
            <person name="van Eijk R."/>
            <person name="Schleper C."/>
            <person name="Guy L."/>
            <person name="Ettema T.J."/>
        </authorList>
    </citation>
    <scope>NUCLEOTIDE SEQUENCE</scope>
</reference>
<dbReference type="AlphaFoldDB" id="A0A0F9MHB5"/>
<name>A0A0F9MHB5_9ZZZZ</name>
<keyword evidence="1" id="KW-0472">Membrane</keyword>
<dbReference type="EMBL" id="LAZR01004825">
    <property type="protein sequence ID" value="KKN05254.1"/>
    <property type="molecule type" value="Genomic_DNA"/>
</dbReference>
<keyword evidence="1" id="KW-0812">Transmembrane</keyword>
<feature type="transmembrane region" description="Helical" evidence="1">
    <location>
        <begin position="49"/>
        <end position="67"/>
    </location>
</feature>
<sequence length="83" mass="9276">MSHTPWYISSSGENISLRLKSFLALLIPIANALFESAGINFVAESIDPFIDAIFVVVFGFVHIYGWVKRSVRKRNKLGVFSGE</sequence>
<evidence type="ECO:0000256" key="1">
    <source>
        <dbReference type="SAM" id="Phobius"/>
    </source>
</evidence>
<evidence type="ECO:0000313" key="2">
    <source>
        <dbReference type="EMBL" id="KKN05254.1"/>
    </source>
</evidence>
<proteinExistence type="predicted"/>